<dbReference type="Proteomes" id="UP000672602">
    <property type="component" value="Unassembled WGS sequence"/>
</dbReference>
<keyword evidence="4" id="KW-0997">Cell inner membrane</keyword>
<dbReference type="InterPro" id="IPR021147">
    <property type="entry name" value="DUF697"/>
</dbReference>
<proteinExistence type="inferred from homology"/>
<dbReference type="AlphaFoldDB" id="A0A8J7S0X9"/>
<evidence type="ECO:0000256" key="8">
    <source>
        <dbReference type="SAM" id="Phobius"/>
    </source>
</evidence>
<gene>
    <name evidence="9" type="ORF">KAJ83_06640</name>
</gene>
<dbReference type="RefSeq" id="WP_210681239.1">
    <property type="nucleotide sequence ID" value="NZ_JAGMWN010000002.1"/>
</dbReference>
<reference evidence="9" key="1">
    <citation type="submission" date="2021-04" db="EMBL/GenBank/DDBJ databases">
        <authorList>
            <person name="Zhang D.-C."/>
        </authorList>
    </citation>
    <scope>NUCLEOTIDE SEQUENCE</scope>
    <source>
        <strain evidence="9">CGMCC 1.15697</strain>
    </source>
</reference>
<evidence type="ECO:0000256" key="6">
    <source>
        <dbReference type="ARBA" id="ARBA00022989"/>
    </source>
</evidence>
<evidence type="ECO:0000256" key="1">
    <source>
        <dbReference type="ARBA" id="ARBA00004429"/>
    </source>
</evidence>
<name>A0A8J7S0X9_9PROT</name>
<comment type="similarity">
    <text evidence="2">Belongs to the UPF0283 family.</text>
</comment>
<dbReference type="PANTHER" id="PTHR39342">
    <property type="entry name" value="UPF0283 MEMBRANE PROTEIN YCJF"/>
    <property type="match status" value="1"/>
</dbReference>
<dbReference type="InterPro" id="IPR006507">
    <property type="entry name" value="UPF0283"/>
</dbReference>
<dbReference type="NCBIfam" id="TIGR01620">
    <property type="entry name" value="hyp_HI0043"/>
    <property type="match status" value="1"/>
</dbReference>
<sequence length="334" mass="35207">MTRANKDAPETRSLDGLHVATAQENLAESVAPASIQDRAALSEVERGGRRGWVGRLALAGLGLLVATGLGALGEALVREVLALGPWYHWAALGGLGLTLAALLLWLGHEWRGVRRLTRLATLQGTARAGLAGDPPAAEAALDRLERLYAPMPAREWALATYRERVARLPDPIDRLPVFEEVVLDEIDRRAAAAVSRAVRRVAAGTAVSPFAGLDMAVTLVLDLRLAAEIARLYGGRPGSLATLKLLRRAFFAMLSAGAIEAADDALGDMLGVGIAGRLSGKAGAALANGFLTARLGLAAIDACRPMPWHARPRPRARTLAAGALKRDTDQGSET</sequence>
<feature type="transmembrane region" description="Helical" evidence="8">
    <location>
        <begin position="56"/>
        <end position="74"/>
    </location>
</feature>
<evidence type="ECO:0000313" key="10">
    <source>
        <dbReference type="Proteomes" id="UP000672602"/>
    </source>
</evidence>
<evidence type="ECO:0000256" key="7">
    <source>
        <dbReference type="ARBA" id="ARBA00023136"/>
    </source>
</evidence>
<evidence type="ECO:0000256" key="3">
    <source>
        <dbReference type="ARBA" id="ARBA00022475"/>
    </source>
</evidence>
<organism evidence="9 10">
    <name type="scientific">Marivibrio halodurans</name>
    <dbReference type="NCBI Taxonomy" id="2039722"/>
    <lineage>
        <taxon>Bacteria</taxon>
        <taxon>Pseudomonadati</taxon>
        <taxon>Pseudomonadota</taxon>
        <taxon>Alphaproteobacteria</taxon>
        <taxon>Rhodospirillales</taxon>
        <taxon>Rhodospirillaceae</taxon>
        <taxon>Marivibrio</taxon>
    </lineage>
</organism>
<keyword evidence="10" id="KW-1185">Reference proteome</keyword>
<feature type="transmembrane region" description="Helical" evidence="8">
    <location>
        <begin position="86"/>
        <end position="106"/>
    </location>
</feature>
<keyword evidence="7 8" id="KW-0472">Membrane</keyword>
<evidence type="ECO:0000313" key="9">
    <source>
        <dbReference type="EMBL" id="MBP5856679.1"/>
    </source>
</evidence>
<keyword evidence="3" id="KW-1003">Cell membrane</keyword>
<dbReference type="PANTHER" id="PTHR39342:SF1">
    <property type="entry name" value="UPF0283 MEMBRANE PROTEIN YCJF"/>
    <property type="match status" value="1"/>
</dbReference>
<accession>A0A8J7S0X9</accession>
<keyword evidence="5 8" id="KW-0812">Transmembrane</keyword>
<keyword evidence="6 8" id="KW-1133">Transmembrane helix</keyword>
<dbReference type="Pfam" id="PF05128">
    <property type="entry name" value="DUF697"/>
    <property type="match status" value="1"/>
</dbReference>
<dbReference type="GO" id="GO:0005886">
    <property type="term" value="C:plasma membrane"/>
    <property type="evidence" value="ECO:0007669"/>
    <property type="project" value="UniProtKB-SubCell"/>
</dbReference>
<evidence type="ECO:0000256" key="4">
    <source>
        <dbReference type="ARBA" id="ARBA00022519"/>
    </source>
</evidence>
<protein>
    <submittedName>
        <fullName evidence="9">DUF697 domain-containing protein</fullName>
    </submittedName>
</protein>
<comment type="subcellular location">
    <subcellularLocation>
        <location evidence="1">Cell inner membrane</location>
        <topology evidence="1">Multi-pass membrane protein</topology>
    </subcellularLocation>
</comment>
<evidence type="ECO:0000256" key="5">
    <source>
        <dbReference type="ARBA" id="ARBA00022692"/>
    </source>
</evidence>
<dbReference type="EMBL" id="JAGMWN010000002">
    <property type="protein sequence ID" value="MBP5856679.1"/>
    <property type="molecule type" value="Genomic_DNA"/>
</dbReference>
<comment type="caution">
    <text evidence="9">The sequence shown here is derived from an EMBL/GenBank/DDBJ whole genome shotgun (WGS) entry which is preliminary data.</text>
</comment>
<evidence type="ECO:0000256" key="2">
    <source>
        <dbReference type="ARBA" id="ARBA00008255"/>
    </source>
</evidence>